<organism evidence="23 24">
    <name type="scientific">Crotalus adamanteus</name>
    <name type="common">Eastern diamondback rattlesnake</name>
    <dbReference type="NCBI Taxonomy" id="8729"/>
    <lineage>
        <taxon>Eukaryota</taxon>
        <taxon>Metazoa</taxon>
        <taxon>Chordata</taxon>
        <taxon>Craniata</taxon>
        <taxon>Vertebrata</taxon>
        <taxon>Euteleostomi</taxon>
        <taxon>Lepidosauria</taxon>
        <taxon>Squamata</taxon>
        <taxon>Bifurcata</taxon>
        <taxon>Unidentata</taxon>
        <taxon>Episquamata</taxon>
        <taxon>Toxicofera</taxon>
        <taxon>Serpentes</taxon>
        <taxon>Colubroidea</taxon>
        <taxon>Viperidae</taxon>
        <taxon>Crotalinae</taxon>
        <taxon>Crotalus</taxon>
    </lineage>
</organism>
<keyword evidence="5" id="KW-0479">Metal-binding</keyword>
<dbReference type="SMART" id="SM00487">
    <property type="entry name" value="DEXDc"/>
    <property type="match status" value="1"/>
</dbReference>
<evidence type="ECO:0000313" key="24">
    <source>
        <dbReference type="Proteomes" id="UP001474421"/>
    </source>
</evidence>
<dbReference type="Pfam" id="PF06839">
    <property type="entry name" value="Zn_ribbon_GRF"/>
    <property type="match status" value="1"/>
</dbReference>
<comment type="subcellular location">
    <subcellularLocation>
        <location evidence="1">Nucleus</location>
    </subcellularLocation>
</comment>
<evidence type="ECO:0000256" key="1">
    <source>
        <dbReference type="ARBA" id="ARBA00004123"/>
    </source>
</evidence>
<dbReference type="InterPro" id="IPR014001">
    <property type="entry name" value="Helicase_ATP-bd"/>
</dbReference>
<evidence type="ECO:0000256" key="12">
    <source>
        <dbReference type="ARBA" id="ARBA00023015"/>
    </source>
</evidence>
<accession>A0AAW1BLR4</accession>
<dbReference type="EMBL" id="JAOTOJ010000004">
    <property type="protein sequence ID" value="KAK9402297.1"/>
    <property type="molecule type" value="Genomic_DNA"/>
</dbReference>
<keyword evidence="14" id="KW-0804">Transcription</keyword>
<dbReference type="GO" id="GO:0016787">
    <property type="term" value="F:hydrolase activity"/>
    <property type="evidence" value="ECO:0007669"/>
    <property type="project" value="UniProtKB-KW"/>
</dbReference>
<keyword evidence="6" id="KW-0547">Nucleotide-binding</keyword>
<dbReference type="CDD" id="cd18793">
    <property type="entry name" value="SF2_C_SNF"/>
    <property type="match status" value="1"/>
</dbReference>
<evidence type="ECO:0000256" key="5">
    <source>
        <dbReference type="ARBA" id="ARBA00022723"/>
    </source>
</evidence>
<dbReference type="GO" id="GO:0006353">
    <property type="term" value="P:DNA-templated transcription termination"/>
    <property type="evidence" value="ECO:0007669"/>
    <property type="project" value="UniProtKB-KW"/>
</dbReference>
<keyword evidence="8" id="KW-0378">Hydrolase</keyword>
<evidence type="ECO:0000256" key="16">
    <source>
        <dbReference type="ARBA" id="ARBA00070113"/>
    </source>
</evidence>
<protein>
    <recommendedName>
        <fullName evidence="16">Transcription termination factor 2</fullName>
    </recommendedName>
    <alternativeName>
        <fullName evidence="18">RNA polymerase II termination factor</fullName>
    </alternativeName>
    <alternativeName>
        <fullName evidence="17">Transcription release factor 2</fullName>
    </alternativeName>
</protein>
<keyword evidence="11" id="KW-0067">ATP-binding</keyword>
<evidence type="ECO:0000259" key="20">
    <source>
        <dbReference type="PROSITE" id="PS51192"/>
    </source>
</evidence>
<feature type="domain" description="Helicase C-terminal" evidence="21">
    <location>
        <begin position="628"/>
        <end position="792"/>
    </location>
</feature>
<dbReference type="Pfam" id="PF00271">
    <property type="entry name" value="Helicase_C"/>
    <property type="match status" value="1"/>
</dbReference>
<evidence type="ECO:0000256" key="7">
    <source>
        <dbReference type="ARBA" id="ARBA00022771"/>
    </source>
</evidence>
<evidence type="ECO:0000313" key="23">
    <source>
        <dbReference type="EMBL" id="KAK9402297.1"/>
    </source>
</evidence>
<dbReference type="InterPro" id="IPR000330">
    <property type="entry name" value="SNF2_N"/>
</dbReference>
<dbReference type="PROSITE" id="PS51194">
    <property type="entry name" value="HELICASE_CTER"/>
    <property type="match status" value="1"/>
</dbReference>
<dbReference type="InterPro" id="IPR050628">
    <property type="entry name" value="SNF2_RAD54_helicase_TF"/>
</dbReference>
<keyword evidence="13" id="KW-0238">DNA-binding</keyword>
<evidence type="ECO:0000256" key="18">
    <source>
        <dbReference type="ARBA" id="ARBA00082628"/>
    </source>
</evidence>
<dbReference type="AlphaFoldDB" id="A0AAW1BLR4"/>
<dbReference type="SMART" id="SM00490">
    <property type="entry name" value="HELICc"/>
    <property type="match status" value="1"/>
</dbReference>
<evidence type="ECO:0000256" key="6">
    <source>
        <dbReference type="ARBA" id="ARBA00022741"/>
    </source>
</evidence>
<evidence type="ECO:0000256" key="11">
    <source>
        <dbReference type="ARBA" id="ARBA00022840"/>
    </source>
</evidence>
<keyword evidence="4" id="KW-0597">Phosphoprotein</keyword>
<evidence type="ECO:0000256" key="2">
    <source>
        <dbReference type="ARBA" id="ARBA00007025"/>
    </source>
</evidence>
<dbReference type="GO" id="GO:0005737">
    <property type="term" value="C:cytoplasm"/>
    <property type="evidence" value="ECO:0007669"/>
    <property type="project" value="UniProtKB-ARBA"/>
</dbReference>
<dbReference type="PROSITE" id="PS51192">
    <property type="entry name" value="HELICASE_ATP_BIND_1"/>
    <property type="match status" value="1"/>
</dbReference>
<dbReference type="SUPFAM" id="SSF52540">
    <property type="entry name" value="P-loop containing nucleoside triphosphate hydrolases"/>
    <property type="match status" value="2"/>
</dbReference>
<dbReference type="PROSITE" id="PS00690">
    <property type="entry name" value="DEAH_ATP_HELICASE"/>
    <property type="match status" value="1"/>
</dbReference>
<evidence type="ECO:0000256" key="9">
    <source>
        <dbReference type="ARBA" id="ARBA00022806"/>
    </source>
</evidence>
<keyword evidence="15" id="KW-0539">Nucleus</keyword>
<evidence type="ECO:0000256" key="4">
    <source>
        <dbReference type="ARBA" id="ARBA00022553"/>
    </source>
</evidence>
<dbReference type="InterPro" id="IPR001650">
    <property type="entry name" value="Helicase_C-like"/>
</dbReference>
<dbReference type="InterPro" id="IPR002464">
    <property type="entry name" value="DNA/RNA_helicase_DEAH_CS"/>
</dbReference>
<evidence type="ECO:0000256" key="14">
    <source>
        <dbReference type="ARBA" id="ARBA00023163"/>
    </source>
</evidence>
<keyword evidence="10" id="KW-0862">Zinc</keyword>
<keyword evidence="12" id="KW-0805">Transcription regulation</keyword>
<dbReference type="FunFam" id="3.40.50.10810:FF:000043">
    <property type="entry name" value="Transcription termination factor 2"/>
    <property type="match status" value="1"/>
</dbReference>
<dbReference type="InterPro" id="IPR038718">
    <property type="entry name" value="SNF2-like_sf"/>
</dbReference>
<gene>
    <name evidence="23" type="ORF">NXF25_010653</name>
</gene>
<dbReference type="GO" id="GO:0008094">
    <property type="term" value="F:ATP-dependent activity, acting on DNA"/>
    <property type="evidence" value="ECO:0007669"/>
    <property type="project" value="UniProtKB-ARBA"/>
</dbReference>
<keyword evidence="7 19" id="KW-0863">Zinc-finger</keyword>
<dbReference type="Gene3D" id="3.40.50.10810">
    <property type="entry name" value="Tandem AAA-ATPase domain"/>
    <property type="match status" value="1"/>
</dbReference>
<reference evidence="23 24" key="1">
    <citation type="journal article" date="2024" name="Proc. Natl. Acad. Sci. U.S.A.">
        <title>The genetic regulatory architecture and epigenomic basis for age-related changes in rattlesnake venom.</title>
        <authorList>
            <person name="Hogan M.P."/>
            <person name="Holding M.L."/>
            <person name="Nystrom G.S."/>
            <person name="Colston T.J."/>
            <person name="Bartlett D.A."/>
            <person name="Mason A.J."/>
            <person name="Ellsworth S.A."/>
            <person name="Rautsaw R.M."/>
            <person name="Lawrence K.C."/>
            <person name="Strickland J.L."/>
            <person name="He B."/>
            <person name="Fraser P."/>
            <person name="Margres M.J."/>
            <person name="Gilbert D.M."/>
            <person name="Gibbs H.L."/>
            <person name="Parkinson C.L."/>
            <person name="Rokyta D.R."/>
        </authorList>
    </citation>
    <scope>NUCLEOTIDE SEQUENCE [LARGE SCALE GENOMIC DNA]</scope>
    <source>
        <strain evidence="23">DRR0105</strain>
    </source>
</reference>
<feature type="domain" description="GRF-type" evidence="22">
    <location>
        <begin position="6"/>
        <end position="49"/>
    </location>
</feature>
<evidence type="ECO:0000256" key="17">
    <source>
        <dbReference type="ARBA" id="ARBA00079067"/>
    </source>
</evidence>
<sequence length="797" mass="89828">MEKVLCSVHEFPCFLKTGNRDGPNKGKSFYICGVQNQEPCDFVLPTDLSPSHCLVHEEYIVELQILIKEAKTDLHSKGKIEGKKMCGNVLWQDSNTSELPAIDSQQGKDCIQKKMPSILSEVASLQMTNSMDNKTLHCQLSSQLNQKQRTLKTVNVQALPDKGERLLKQVQELETALSSFNLEAEECTMEDDFKRQMLYGGPMTNDQLQAVQNATSDAINQLHKSLECCPTEKSVSEDPPELKISLLLHQKQALSWLLWRENQKPCGGILADDMGLGKTLTMIALILAQKCAEKEKEKKLELWMSKQDSIDTCSHGTLIVCPASLIHHWKKEVEKYVKHGKLKVYLYHGPNRIRKASILSQYEIVITTYSILAKEIPIQKEEIDVAEDCLAQDTSFVCCPLVCMHWARIILDEAHNIKNPKVQASIAACKLRATARWAVTGTPIQNNLLDMYSLLRFLRCSPFDEFKISLPRRSVQVHRLKLSEDEQSVYDVLFKRSRSTLQSFLKHQETLCTSYSGDNPFNKGAQQFKMCQQDSSGKMVKDRSPVSTTIHILSLLLRLRQCCCHLSLLKVVFDQANMNSEGISLSMEEQLSALSLTEPDNSDPFSMVNLFGTAFGADLFEMTKQSTKISHLLEELKGIQNYSQKCVVVSQWTSMLKIVAIHLDKLGLKHAVVDGSVNPKQRMDIVEEFNNNPKGIKVLLISLLAGGVGLNLVGGNHLFLLDMHWNPALEDQACDRIYRMGQQKDVKIHRFVCEGTVEEKISELQTKKKELAQKVLSGKGESFTKLTLADLRLLFGI</sequence>
<keyword evidence="3" id="KW-0806">Transcription termination</keyword>
<evidence type="ECO:0000256" key="13">
    <source>
        <dbReference type="ARBA" id="ARBA00023125"/>
    </source>
</evidence>
<dbReference type="GO" id="GO:0006281">
    <property type="term" value="P:DNA repair"/>
    <property type="evidence" value="ECO:0007669"/>
    <property type="project" value="TreeGrafter"/>
</dbReference>
<dbReference type="PANTHER" id="PTHR45626:SF50">
    <property type="entry name" value="TRANSCRIPTION TERMINATION FACTOR 2"/>
    <property type="match status" value="1"/>
</dbReference>
<dbReference type="Gene3D" id="3.40.50.300">
    <property type="entry name" value="P-loop containing nucleotide triphosphate hydrolases"/>
    <property type="match status" value="1"/>
</dbReference>
<evidence type="ECO:0000259" key="22">
    <source>
        <dbReference type="PROSITE" id="PS51999"/>
    </source>
</evidence>
<dbReference type="GO" id="GO:0005524">
    <property type="term" value="F:ATP binding"/>
    <property type="evidence" value="ECO:0007669"/>
    <property type="project" value="UniProtKB-KW"/>
</dbReference>
<dbReference type="Proteomes" id="UP001474421">
    <property type="component" value="Unassembled WGS sequence"/>
</dbReference>
<dbReference type="GO" id="GO:0004386">
    <property type="term" value="F:helicase activity"/>
    <property type="evidence" value="ECO:0007669"/>
    <property type="project" value="UniProtKB-KW"/>
</dbReference>
<dbReference type="InterPro" id="IPR010666">
    <property type="entry name" value="Znf_GRF"/>
</dbReference>
<evidence type="ECO:0000256" key="10">
    <source>
        <dbReference type="ARBA" id="ARBA00022833"/>
    </source>
</evidence>
<dbReference type="GO" id="GO:0005634">
    <property type="term" value="C:nucleus"/>
    <property type="evidence" value="ECO:0007669"/>
    <property type="project" value="UniProtKB-SubCell"/>
</dbReference>
<dbReference type="GO" id="GO:0008270">
    <property type="term" value="F:zinc ion binding"/>
    <property type="evidence" value="ECO:0007669"/>
    <property type="project" value="UniProtKB-KW"/>
</dbReference>
<dbReference type="GO" id="GO:0003677">
    <property type="term" value="F:DNA binding"/>
    <property type="evidence" value="ECO:0007669"/>
    <property type="project" value="UniProtKB-KW"/>
</dbReference>
<evidence type="ECO:0000256" key="3">
    <source>
        <dbReference type="ARBA" id="ARBA00022472"/>
    </source>
</evidence>
<proteinExistence type="inferred from homology"/>
<evidence type="ECO:0000256" key="19">
    <source>
        <dbReference type="PROSITE-ProRule" id="PRU01343"/>
    </source>
</evidence>
<keyword evidence="9" id="KW-0347">Helicase</keyword>
<evidence type="ECO:0000256" key="15">
    <source>
        <dbReference type="ARBA" id="ARBA00023242"/>
    </source>
</evidence>
<dbReference type="Pfam" id="PF00176">
    <property type="entry name" value="SNF2-rel_dom"/>
    <property type="match status" value="1"/>
</dbReference>
<comment type="similarity">
    <text evidence="2">Belongs to the SNF2/RAD54 helicase family.</text>
</comment>
<name>A0AAW1BLR4_CROAD</name>
<keyword evidence="24" id="KW-1185">Reference proteome</keyword>
<dbReference type="InterPro" id="IPR049730">
    <property type="entry name" value="SNF2/RAD54-like_C"/>
</dbReference>
<feature type="domain" description="Helicase ATP-binding" evidence="20">
    <location>
        <begin position="259"/>
        <end position="461"/>
    </location>
</feature>
<evidence type="ECO:0000259" key="21">
    <source>
        <dbReference type="PROSITE" id="PS51194"/>
    </source>
</evidence>
<dbReference type="PANTHER" id="PTHR45626">
    <property type="entry name" value="TRANSCRIPTION TERMINATION FACTOR 2-RELATED"/>
    <property type="match status" value="1"/>
</dbReference>
<dbReference type="PROSITE" id="PS51999">
    <property type="entry name" value="ZF_GRF"/>
    <property type="match status" value="1"/>
</dbReference>
<evidence type="ECO:0000256" key="8">
    <source>
        <dbReference type="ARBA" id="ARBA00022801"/>
    </source>
</evidence>
<dbReference type="InterPro" id="IPR027417">
    <property type="entry name" value="P-loop_NTPase"/>
</dbReference>
<comment type="caution">
    <text evidence="23">The sequence shown here is derived from an EMBL/GenBank/DDBJ whole genome shotgun (WGS) entry which is preliminary data.</text>
</comment>